<keyword evidence="1" id="KW-0472">Membrane</keyword>
<dbReference type="EMBL" id="PP511443">
    <property type="protein sequence ID" value="XCD04289.1"/>
    <property type="molecule type" value="Genomic_DNA"/>
</dbReference>
<feature type="transmembrane region" description="Helical" evidence="1">
    <location>
        <begin position="81"/>
        <end position="99"/>
    </location>
</feature>
<name>A0AAU8AXX0_9CAUD</name>
<feature type="transmembrane region" description="Helical" evidence="1">
    <location>
        <begin position="6"/>
        <end position="29"/>
    </location>
</feature>
<organism evidence="2">
    <name type="scientific">Dulem virus 37</name>
    <dbReference type="NCBI Taxonomy" id="3145755"/>
    <lineage>
        <taxon>Viruses</taxon>
        <taxon>Duplodnaviria</taxon>
        <taxon>Heunggongvirae</taxon>
        <taxon>Uroviricota</taxon>
        <taxon>Caudoviricetes</taxon>
    </lineage>
</organism>
<proteinExistence type="predicted"/>
<evidence type="ECO:0000313" key="2">
    <source>
        <dbReference type="EMBL" id="XCD04289.1"/>
    </source>
</evidence>
<evidence type="ECO:0000256" key="1">
    <source>
        <dbReference type="SAM" id="Phobius"/>
    </source>
</evidence>
<protein>
    <submittedName>
        <fullName evidence="2">Uncharacterized protein</fullName>
    </submittedName>
</protein>
<feature type="transmembrane region" description="Helical" evidence="1">
    <location>
        <begin position="59"/>
        <end position="75"/>
    </location>
</feature>
<sequence length="159" mass="18496">MTDCDISFHSSASLIYQGLVPLDIIYFTVFSKKRERAKRTEFRQIFCALLTDNSKDKSLLILIIILCKTLFPIGVSRGFFTIFFISFIVFAAIFCRFSGMSREPCSVALVLHFRPTLRRAILFRPRSKFNRLSADLTYFHRFSPLHIIFKVPRPSVSHF</sequence>
<accession>A0AAU8AXX0</accession>
<keyword evidence="1" id="KW-1133">Transmembrane helix</keyword>
<keyword evidence="1" id="KW-0812">Transmembrane</keyword>
<reference evidence="2" key="1">
    <citation type="submission" date="2024-03" db="EMBL/GenBank/DDBJ databases">
        <title>Diverse circular DNA viruses in blood, oral, and fecal samples of captive lemurs.</title>
        <authorList>
            <person name="Paietta E.N."/>
            <person name="Kraberger S."/>
            <person name="Lund M.C."/>
            <person name="Custer J.M."/>
            <person name="Vargas K.M."/>
            <person name="Ehmke E.E."/>
            <person name="Yoder A.D."/>
            <person name="Varsani A."/>
        </authorList>
    </citation>
    <scope>NUCLEOTIDE SEQUENCE</scope>
    <source>
        <strain evidence="2">Duke_22FF_208</strain>
    </source>
</reference>